<proteinExistence type="predicted"/>
<reference evidence="1" key="1">
    <citation type="submission" date="2019-11" db="EMBL/GenBank/DDBJ databases">
        <authorList>
            <person name="Liu Y."/>
            <person name="Hou J."/>
            <person name="Li T.-Q."/>
            <person name="Guan C.-H."/>
            <person name="Wu X."/>
            <person name="Wu H.-Z."/>
            <person name="Ling F."/>
            <person name="Zhang R."/>
            <person name="Shi X.-G."/>
            <person name="Ren J.-P."/>
            <person name="Chen E.-F."/>
            <person name="Sun J.-M."/>
        </authorList>
    </citation>
    <scope>NUCLEOTIDE SEQUENCE</scope>
    <source>
        <strain evidence="1">Adult_tree_wgs_1</strain>
        <tissue evidence="1">Leaves</tissue>
    </source>
</reference>
<dbReference type="AlphaFoldDB" id="A0A834M246"/>
<dbReference type="Proteomes" id="UP000626092">
    <property type="component" value="Unassembled WGS sequence"/>
</dbReference>
<evidence type="ECO:0000313" key="1">
    <source>
        <dbReference type="EMBL" id="KAF7154348.1"/>
    </source>
</evidence>
<organism evidence="1 2">
    <name type="scientific">Rhododendron simsii</name>
    <name type="common">Sims's rhododendron</name>
    <dbReference type="NCBI Taxonomy" id="118357"/>
    <lineage>
        <taxon>Eukaryota</taxon>
        <taxon>Viridiplantae</taxon>
        <taxon>Streptophyta</taxon>
        <taxon>Embryophyta</taxon>
        <taxon>Tracheophyta</taxon>
        <taxon>Spermatophyta</taxon>
        <taxon>Magnoliopsida</taxon>
        <taxon>eudicotyledons</taxon>
        <taxon>Gunneridae</taxon>
        <taxon>Pentapetalae</taxon>
        <taxon>asterids</taxon>
        <taxon>Ericales</taxon>
        <taxon>Ericaceae</taxon>
        <taxon>Ericoideae</taxon>
        <taxon>Rhodoreae</taxon>
        <taxon>Rhododendron</taxon>
    </lineage>
</organism>
<gene>
    <name evidence="1" type="ORF">RHSIM_Rhsim01G0044700</name>
</gene>
<keyword evidence="2" id="KW-1185">Reference proteome</keyword>
<name>A0A834M246_RHOSS</name>
<sequence>MHVICLKSFSFLHPLFINQDLGTDYQELSCPATSESNEAGHWQLALGTLWDQSVRPMYLNSQELAVLKENKGASSCFRADGDWKISERESKNALWHFIGRQEEVEYLVAEHWKDGRIIDHCGDAFARGD</sequence>
<accession>A0A834M246</accession>
<evidence type="ECO:0000313" key="2">
    <source>
        <dbReference type="Proteomes" id="UP000626092"/>
    </source>
</evidence>
<dbReference type="EMBL" id="WJXA01000001">
    <property type="protein sequence ID" value="KAF7154348.1"/>
    <property type="molecule type" value="Genomic_DNA"/>
</dbReference>
<comment type="caution">
    <text evidence="1">The sequence shown here is derived from an EMBL/GenBank/DDBJ whole genome shotgun (WGS) entry which is preliminary data.</text>
</comment>
<protein>
    <submittedName>
        <fullName evidence="1">Uncharacterized protein</fullName>
    </submittedName>
</protein>